<evidence type="ECO:0000313" key="3">
    <source>
        <dbReference type="Proteomes" id="UP000789396"/>
    </source>
</evidence>
<dbReference type="Proteomes" id="UP000789396">
    <property type="component" value="Unassembled WGS sequence"/>
</dbReference>
<dbReference type="AlphaFoldDB" id="A0A9N9K558"/>
<feature type="region of interest" description="Disordered" evidence="1">
    <location>
        <begin position="29"/>
        <end position="75"/>
    </location>
</feature>
<keyword evidence="3" id="KW-1185">Reference proteome</keyword>
<reference evidence="2" key="1">
    <citation type="submission" date="2021-06" db="EMBL/GenBank/DDBJ databases">
        <authorList>
            <person name="Kallberg Y."/>
            <person name="Tangrot J."/>
            <person name="Rosling A."/>
        </authorList>
    </citation>
    <scope>NUCLEOTIDE SEQUENCE</scope>
    <source>
        <strain evidence="2">IN212</strain>
    </source>
</reference>
<evidence type="ECO:0000313" key="2">
    <source>
        <dbReference type="EMBL" id="CAG8809462.1"/>
    </source>
</evidence>
<gene>
    <name evidence="2" type="ORF">RFULGI_LOCUS18595</name>
</gene>
<accession>A0A9N9K558</accession>
<dbReference type="EMBL" id="CAJVPZ010082806">
    <property type="protein sequence ID" value="CAG8809462.1"/>
    <property type="molecule type" value="Genomic_DNA"/>
</dbReference>
<protein>
    <submittedName>
        <fullName evidence="2">16542_t:CDS:1</fullName>
    </submittedName>
</protein>
<evidence type="ECO:0000256" key="1">
    <source>
        <dbReference type="SAM" id="MobiDB-lite"/>
    </source>
</evidence>
<organism evidence="2 3">
    <name type="scientific">Racocetra fulgida</name>
    <dbReference type="NCBI Taxonomy" id="60492"/>
    <lineage>
        <taxon>Eukaryota</taxon>
        <taxon>Fungi</taxon>
        <taxon>Fungi incertae sedis</taxon>
        <taxon>Mucoromycota</taxon>
        <taxon>Glomeromycotina</taxon>
        <taxon>Glomeromycetes</taxon>
        <taxon>Diversisporales</taxon>
        <taxon>Gigasporaceae</taxon>
        <taxon>Racocetra</taxon>
    </lineage>
</organism>
<feature type="non-terminal residue" evidence="2">
    <location>
        <position position="1"/>
    </location>
</feature>
<name>A0A9N9K558_9GLOM</name>
<comment type="caution">
    <text evidence="2">The sequence shown here is derived from an EMBL/GenBank/DDBJ whole genome shotgun (WGS) entry which is preliminary data.</text>
</comment>
<sequence>ARKTSSEPRPNFLDAVAQIKNIKSIVQDNTNDTDTLHQDNINTNDTDTLPQDNINNTNTLPQDNSNSTVQPTLIE</sequence>
<proteinExistence type="predicted"/>